<comment type="similarity">
    <text evidence="1">Belongs to the GMC oxidoreductase family.</text>
</comment>
<dbReference type="STRING" id="1076935.U4LB45"/>
<dbReference type="Gene3D" id="3.50.50.60">
    <property type="entry name" value="FAD/NAD(P)-binding domain"/>
    <property type="match status" value="1"/>
</dbReference>
<dbReference type="PANTHER" id="PTHR11552">
    <property type="entry name" value="GLUCOSE-METHANOL-CHOLINE GMC OXIDOREDUCTASE"/>
    <property type="match status" value="1"/>
</dbReference>
<reference evidence="4 5" key="1">
    <citation type="journal article" date="2013" name="PLoS Genet.">
        <title>The genome and development-dependent transcriptomes of Pyronema confluens: a window into fungal evolution.</title>
        <authorList>
            <person name="Traeger S."/>
            <person name="Altegoer F."/>
            <person name="Freitag M."/>
            <person name="Gabaldon T."/>
            <person name="Kempken F."/>
            <person name="Kumar A."/>
            <person name="Marcet-Houben M."/>
            <person name="Poggeler S."/>
            <person name="Stajich J.E."/>
            <person name="Nowrousian M."/>
        </authorList>
    </citation>
    <scope>NUCLEOTIDE SEQUENCE [LARGE SCALE GENOMIC DNA]</scope>
    <source>
        <strain evidence="5">CBS 100304</strain>
        <tissue evidence="4">Vegetative mycelium</tissue>
    </source>
</reference>
<dbReference type="GO" id="GO:0016614">
    <property type="term" value="F:oxidoreductase activity, acting on CH-OH group of donors"/>
    <property type="evidence" value="ECO:0007669"/>
    <property type="project" value="InterPro"/>
</dbReference>
<accession>U4LB45</accession>
<evidence type="ECO:0000256" key="1">
    <source>
        <dbReference type="ARBA" id="ARBA00010790"/>
    </source>
</evidence>
<dbReference type="Pfam" id="PF05199">
    <property type="entry name" value="GMC_oxred_C"/>
    <property type="match status" value="1"/>
</dbReference>
<protein>
    <submittedName>
        <fullName evidence="4">Similar to Alcohol oxidase acc. no. Q00922</fullName>
    </submittedName>
</protein>
<organism evidence="4 5">
    <name type="scientific">Pyronema omphalodes (strain CBS 100304)</name>
    <name type="common">Pyronema confluens</name>
    <dbReference type="NCBI Taxonomy" id="1076935"/>
    <lineage>
        <taxon>Eukaryota</taxon>
        <taxon>Fungi</taxon>
        <taxon>Dikarya</taxon>
        <taxon>Ascomycota</taxon>
        <taxon>Pezizomycotina</taxon>
        <taxon>Pezizomycetes</taxon>
        <taxon>Pezizales</taxon>
        <taxon>Pyronemataceae</taxon>
        <taxon>Pyronema</taxon>
    </lineage>
</organism>
<dbReference type="InterPro" id="IPR036188">
    <property type="entry name" value="FAD/NAD-bd_sf"/>
</dbReference>
<dbReference type="Gene3D" id="3.30.560.10">
    <property type="entry name" value="Glucose Oxidase, domain 3"/>
    <property type="match status" value="1"/>
</dbReference>
<name>U4LB45_PYROM</name>
<dbReference type="PANTHER" id="PTHR11552:SF78">
    <property type="entry name" value="GLUCOSE-METHANOL-CHOLINE OXIDOREDUCTASE N-TERMINAL DOMAIN-CONTAINING PROTEIN"/>
    <property type="match status" value="1"/>
</dbReference>
<feature type="binding site" evidence="2">
    <location>
        <begin position="532"/>
        <end position="533"/>
    </location>
    <ligand>
        <name>FAD</name>
        <dbReference type="ChEBI" id="CHEBI:57692"/>
    </ligand>
</feature>
<dbReference type="InterPro" id="IPR012132">
    <property type="entry name" value="GMC_OxRdtase"/>
</dbReference>
<dbReference type="InterPro" id="IPR007867">
    <property type="entry name" value="GMC_OxRtase_C"/>
</dbReference>
<keyword evidence="5" id="KW-1185">Reference proteome</keyword>
<keyword evidence="2" id="KW-0274">FAD</keyword>
<feature type="domain" description="Glucose-methanol-choline oxidoreductase N-terminal" evidence="3">
    <location>
        <begin position="270"/>
        <end position="284"/>
    </location>
</feature>
<gene>
    <name evidence="4" type="ORF">PCON_03409</name>
</gene>
<dbReference type="AlphaFoldDB" id="U4LB45"/>
<dbReference type="OMA" id="GWNGHDA"/>
<dbReference type="Proteomes" id="UP000018144">
    <property type="component" value="Unassembled WGS sequence"/>
</dbReference>
<dbReference type="InterPro" id="IPR000172">
    <property type="entry name" value="GMC_OxRdtase_N"/>
</dbReference>
<dbReference type="eggNOG" id="KOG1238">
    <property type="taxonomic scope" value="Eukaryota"/>
</dbReference>
<evidence type="ECO:0000313" key="4">
    <source>
        <dbReference type="EMBL" id="CCX16668.1"/>
    </source>
</evidence>
<dbReference type="PROSITE" id="PS00624">
    <property type="entry name" value="GMC_OXRED_2"/>
    <property type="match status" value="1"/>
</dbReference>
<evidence type="ECO:0000259" key="3">
    <source>
        <dbReference type="PROSITE" id="PS00624"/>
    </source>
</evidence>
<feature type="binding site" evidence="2">
    <location>
        <position position="225"/>
    </location>
    <ligand>
        <name>FAD</name>
        <dbReference type="ChEBI" id="CHEBI:57692"/>
    </ligand>
</feature>
<dbReference type="Pfam" id="PF00732">
    <property type="entry name" value="GMC_oxred_N"/>
    <property type="match status" value="1"/>
</dbReference>
<dbReference type="EMBL" id="HF936498">
    <property type="protein sequence ID" value="CCX16668.1"/>
    <property type="molecule type" value="Genomic_DNA"/>
</dbReference>
<dbReference type="GO" id="GO:0050660">
    <property type="term" value="F:flavin adenine dinucleotide binding"/>
    <property type="evidence" value="ECO:0007669"/>
    <property type="project" value="InterPro"/>
</dbReference>
<dbReference type="SUPFAM" id="SSF54373">
    <property type="entry name" value="FAD-linked reductases, C-terminal domain"/>
    <property type="match status" value="1"/>
</dbReference>
<dbReference type="SUPFAM" id="SSF51905">
    <property type="entry name" value="FAD/NAD(P)-binding domain"/>
    <property type="match status" value="1"/>
</dbReference>
<evidence type="ECO:0000256" key="2">
    <source>
        <dbReference type="PIRSR" id="PIRSR000137-2"/>
    </source>
</evidence>
<dbReference type="OrthoDB" id="269227at2759"/>
<sequence>MTFSCEPDVIICGGGSAACIIAARLAKGTPRLNIQVIEAGENSLLDPEVIRPGNFKPIQSTKRLKTYESIASPHLGGRAVPISQGHGLGGSSAVNFMMYTRASASDYNDWNQPGWTYEDLVPMMKKLETCHYTSGPNHGTWGPIAVSYGGHVEKTVQNDGAAAVQDMGYNYGGDMQDFHSCGGFMPYAKYIDPVTGHRQDTGHRYLHPLLCAGYPNLKVLFNTTVKRVVLENGVAVAVEVVPSSAEPFSDKPMPAATTISAKKLVIVSCGSLASPPLLERSGVGNPEILKAAGVETKIALPGVGENLNDHYLLGVVCEVDEKVETPEPLYVKDVECGKKAEALWPTGKGLWTTNTVDLAGKIRPTEKQLSKMGAPFKKLWDEYYAPRADKPVVISAIMTSLLCDASILPAGKNYFSGAYISCYPQSKGSVHITSPSCYAHPRLDANYASNPVDIPPLVWGYKVTREISRRMECVLGEVAICHPEFPAGSKAAPQPAIDRNNFDIKKIKDLEYTEEDDKAIEQWARNNLMTTWHVLGTCAMRPKEKGGVVDANLLVHGTRNLMVADMSIAPENVGSNTYNTAMIIGEKAATLAAEFLGVDLDSKLVGRL</sequence>
<keyword evidence="2" id="KW-0285">Flavoprotein</keyword>
<dbReference type="PIRSF" id="PIRSF000137">
    <property type="entry name" value="Alcohol_oxidase"/>
    <property type="match status" value="1"/>
</dbReference>
<comment type="cofactor">
    <cofactor evidence="2">
        <name>FAD</name>
        <dbReference type="ChEBI" id="CHEBI:57692"/>
    </cofactor>
</comment>
<proteinExistence type="inferred from homology"/>
<evidence type="ECO:0000313" key="5">
    <source>
        <dbReference type="Proteomes" id="UP000018144"/>
    </source>
</evidence>